<evidence type="ECO:0000256" key="5">
    <source>
        <dbReference type="ARBA" id="ARBA00022927"/>
    </source>
</evidence>
<sequence>MGYENLSLKPEYPQTLLPPLLSKWEQLDDDDTDLWPLLECMASIAASLREIFAPYAVPVYERATKILSNCILLDQECHTDPAIDPPEKDFMVTSLDLIDGLVQGFEYHSVDLINQNHKSNLIELMLICFEDYNGDVRQSAYALLGDLAIFTIELLKPYLRQIFISIGNEINNRTYETYPVYNNAIWALGEMIIRLPIEETKPYIDNLVDLLILMGINAAELVNGKLNQFIEAWCSRFLYLIDNNEKETGFQGIINMINLNPIMDLEDYQLNMVKKI</sequence>
<evidence type="ECO:0000313" key="6">
    <source>
        <dbReference type="EMBL" id="KAF6063483.1"/>
    </source>
</evidence>
<comment type="subcellular location">
    <subcellularLocation>
        <location evidence="1">Cytoplasm</location>
    </subcellularLocation>
</comment>
<evidence type="ECO:0000256" key="1">
    <source>
        <dbReference type="ARBA" id="ARBA00004496"/>
    </source>
</evidence>
<dbReference type="GO" id="GO:0005737">
    <property type="term" value="C:cytoplasm"/>
    <property type="evidence" value="ECO:0007669"/>
    <property type="project" value="UniProtKB-SubCell"/>
</dbReference>
<evidence type="ECO:0000313" key="7">
    <source>
        <dbReference type="Proteomes" id="UP000536275"/>
    </source>
</evidence>
<dbReference type="SUPFAM" id="SSF48371">
    <property type="entry name" value="ARM repeat"/>
    <property type="match status" value="1"/>
</dbReference>
<gene>
    <name evidence="6" type="ORF">FOB64_005123</name>
</gene>
<keyword evidence="5" id="KW-0653">Protein transport</keyword>
<accession>A0A8H6F161</accession>
<dbReference type="EMBL" id="JABWAD010000060">
    <property type="protein sequence ID" value="KAF6063483.1"/>
    <property type="molecule type" value="Genomic_DNA"/>
</dbReference>
<dbReference type="InterPro" id="IPR040122">
    <property type="entry name" value="Importin_beta"/>
</dbReference>
<name>A0A8H6F161_CANAX</name>
<organism evidence="6 7">
    <name type="scientific">Candida albicans</name>
    <name type="common">Yeast</name>
    <dbReference type="NCBI Taxonomy" id="5476"/>
    <lineage>
        <taxon>Eukaryota</taxon>
        <taxon>Fungi</taxon>
        <taxon>Dikarya</taxon>
        <taxon>Ascomycota</taxon>
        <taxon>Saccharomycotina</taxon>
        <taxon>Pichiomycetes</taxon>
        <taxon>Debaryomycetaceae</taxon>
        <taxon>Candida/Lodderomyces clade</taxon>
        <taxon>Candida</taxon>
    </lineage>
</organism>
<keyword evidence="2" id="KW-0813">Transport</keyword>
<dbReference type="AlphaFoldDB" id="A0A8H6F161"/>
<dbReference type="Proteomes" id="UP000536275">
    <property type="component" value="Unassembled WGS sequence"/>
</dbReference>
<comment type="caution">
    <text evidence="6">The sequence shown here is derived from an EMBL/GenBank/DDBJ whole genome shotgun (WGS) entry which is preliminary data.</text>
</comment>
<dbReference type="InterPro" id="IPR011989">
    <property type="entry name" value="ARM-like"/>
</dbReference>
<evidence type="ECO:0000256" key="3">
    <source>
        <dbReference type="ARBA" id="ARBA00022490"/>
    </source>
</evidence>
<dbReference type="InterPro" id="IPR016024">
    <property type="entry name" value="ARM-type_fold"/>
</dbReference>
<dbReference type="PANTHER" id="PTHR10527">
    <property type="entry name" value="IMPORTIN BETA"/>
    <property type="match status" value="1"/>
</dbReference>
<keyword evidence="4" id="KW-0677">Repeat</keyword>
<keyword evidence="3" id="KW-0963">Cytoplasm</keyword>
<dbReference type="GO" id="GO:0006606">
    <property type="term" value="P:protein import into nucleus"/>
    <property type="evidence" value="ECO:0007669"/>
    <property type="project" value="InterPro"/>
</dbReference>
<evidence type="ECO:0000256" key="2">
    <source>
        <dbReference type="ARBA" id="ARBA00022448"/>
    </source>
</evidence>
<reference evidence="6 7" key="1">
    <citation type="submission" date="2020-03" db="EMBL/GenBank/DDBJ databases">
        <title>FDA dAtabase for Regulatory Grade micrObial Sequences (FDA-ARGOS): Supporting development and validation of Infectious Disease Dx tests.</title>
        <authorList>
            <person name="Campos J."/>
            <person name="Goldberg B."/>
            <person name="Tallon L."/>
            <person name="Sadzewicz L."/>
            <person name="Vavikolanu K."/>
            <person name="Mehta A."/>
            <person name="Aluvathingal J."/>
            <person name="Nadendla S."/>
            <person name="Nandy P."/>
            <person name="Geyer C."/>
            <person name="Yan Y."/>
            <person name="Sichtig H."/>
        </authorList>
    </citation>
    <scope>NUCLEOTIDE SEQUENCE [LARGE SCALE GENOMIC DNA]</scope>
    <source>
        <strain evidence="6 7">FDAARGOS_656</strain>
    </source>
</reference>
<dbReference type="Gene3D" id="1.25.10.10">
    <property type="entry name" value="Leucine-rich Repeat Variant"/>
    <property type="match status" value="1"/>
</dbReference>
<evidence type="ECO:0000256" key="4">
    <source>
        <dbReference type="ARBA" id="ARBA00022737"/>
    </source>
</evidence>
<proteinExistence type="predicted"/>
<protein>
    <submittedName>
        <fullName evidence="6">Uncharacterized protein</fullName>
    </submittedName>
</protein>